<keyword evidence="4" id="KW-1185">Reference proteome</keyword>
<organism evidence="3 4">
    <name type="scientific">Rhizodiscina lignyota</name>
    <dbReference type="NCBI Taxonomy" id="1504668"/>
    <lineage>
        <taxon>Eukaryota</taxon>
        <taxon>Fungi</taxon>
        <taxon>Dikarya</taxon>
        <taxon>Ascomycota</taxon>
        <taxon>Pezizomycotina</taxon>
        <taxon>Dothideomycetes</taxon>
        <taxon>Pleosporomycetidae</taxon>
        <taxon>Aulographales</taxon>
        <taxon>Rhizodiscinaceae</taxon>
        <taxon>Rhizodiscina</taxon>
    </lineage>
</organism>
<dbReference type="PANTHER" id="PTHR15243:SF0">
    <property type="entry name" value="SERINE_THREONINE-PROTEIN KINASE 19"/>
    <property type="match status" value="1"/>
</dbReference>
<dbReference type="Proteomes" id="UP000799772">
    <property type="component" value="Unassembled WGS sequence"/>
</dbReference>
<name>A0A9P4IGZ9_9PEZI</name>
<evidence type="ECO:0008006" key="5">
    <source>
        <dbReference type="Google" id="ProtNLM"/>
    </source>
</evidence>
<feature type="compositionally biased region" description="Basic residues" evidence="2">
    <location>
        <begin position="32"/>
        <end position="47"/>
    </location>
</feature>
<dbReference type="GO" id="GO:0046579">
    <property type="term" value="P:positive regulation of Ras protein signal transduction"/>
    <property type="evidence" value="ECO:0007669"/>
    <property type="project" value="TreeGrafter"/>
</dbReference>
<evidence type="ECO:0000313" key="3">
    <source>
        <dbReference type="EMBL" id="KAF2099113.1"/>
    </source>
</evidence>
<accession>A0A9P4IGZ9</accession>
<protein>
    <recommendedName>
        <fullName evidence="5">Serine-threonine protein kinase 19</fullName>
    </recommendedName>
</protein>
<comment type="similarity">
    <text evidence="1">Belongs to the STK19 family.</text>
</comment>
<dbReference type="AlphaFoldDB" id="A0A9P4IGZ9"/>
<proteinExistence type="inferred from homology"/>
<reference evidence="3" key="1">
    <citation type="journal article" date="2020" name="Stud. Mycol.">
        <title>101 Dothideomycetes genomes: a test case for predicting lifestyles and emergence of pathogens.</title>
        <authorList>
            <person name="Haridas S."/>
            <person name="Albert R."/>
            <person name="Binder M."/>
            <person name="Bloem J."/>
            <person name="Labutti K."/>
            <person name="Salamov A."/>
            <person name="Andreopoulos B."/>
            <person name="Baker S."/>
            <person name="Barry K."/>
            <person name="Bills G."/>
            <person name="Bluhm B."/>
            <person name="Cannon C."/>
            <person name="Castanera R."/>
            <person name="Culley D."/>
            <person name="Daum C."/>
            <person name="Ezra D."/>
            <person name="Gonzalez J."/>
            <person name="Henrissat B."/>
            <person name="Kuo A."/>
            <person name="Liang C."/>
            <person name="Lipzen A."/>
            <person name="Lutzoni F."/>
            <person name="Magnuson J."/>
            <person name="Mondo S."/>
            <person name="Nolan M."/>
            <person name="Ohm R."/>
            <person name="Pangilinan J."/>
            <person name="Park H.-J."/>
            <person name="Ramirez L."/>
            <person name="Alfaro M."/>
            <person name="Sun H."/>
            <person name="Tritt A."/>
            <person name="Yoshinaga Y."/>
            <person name="Zwiers L.-H."/>
            <person name="Turgeon B."/>
            <person name="Goodwin S."/>
            <person name="Spatafora J."/>
            <person name="Crous P."/>
            <person name="Grigoriev I."/>
        </authorList>
    </citation>
    <scope>NUCLEOTIDE SEQUENCE</scope>
    <source>
        <strain evidence="3">CBS 133067</strain>
    </source>
</reference>
<evidence type="ECO:0000313" key="4">
    <source>
        <dbReference type="Proteomes" id="UP000799772"/>
    </source>
</evidence>
<sequence length="405" mass="43352">MSLHYTAAHSSRIRKKDPLRRPSSSSSPFSSHPRKKPNSSSTAKKRPSVTEDDYPDIQTERLDDTGLIPSLSRNLDLSGVLEIMQHVQENMFTPVPDRAPGMSSKRIAEVLNFRISLPPIISISHIHALSNSPTSTEREISSLAGRGVLRRVYIPNRGTGSSATGEGVALVSEWERMLSEHNNVADTAKAKYVQLMKAHPTTLSISASTFTNTEAIALTQAGFLTTSSAAPTTADRFLAGAALNSPTAALNPKHVAKAASGSLAAIGGSNAFLSSGGGSGSSAADNKMATGMVNFSLPNTGPYLHLLSSARAHMVSLLSKASPRYKEMPLDSLRERWDGGVSTRTLGEEARKERGDKRGFITPGKTKKWRQFHGLEFRWVLEECVGAGMVELFGTGAVGIGVRAT</sequence>
<feature type="region of interest" description="Disordered" evidence="2">
    <location>
        <begin position="1"/>
        <end position="61"/>
    </location>
</feature>
<dbReference type="PANTHER" id="PTHR15243">
    <property type="entry name" value="SERINE/THREONINE-PROTEIN KINASE 19"/>
    <property type="match status" value="1"/>
</dbReference>
<comment type="caution">
    <text evidence="3">The sequence shown here is derived from an EMBL/GenBank/DDBJ whole genome shotgun (WGS) entry which is preliminary data.</text>
</comment>
<dbReference type="Pfam" id="PF10494">
    <property type="entry name" value="Stk19"/>
    <property type="match status" value="1"/>
</dbReference>
<dbReference type="EMBL" id="ML978126">
    <property type="protein sequence ID" value="KAF2099113.1"/>
    <property type="molecule type" value="Genomic_DNA"/>
</dbReference>
<evidence type="ECO:0000256" key="1">
    <source>
        <dbReference type="ARBA" id="ARBA00093458"/>
    </source>
</evidence>
<feature type="compositionally biased region" description="Low complexity" evidence="2">
    <location>
        <begin position="21"/>
        <end position="31"/>
    </location>
</feature>
<dbReference type="InterPro" id="IPR018865">
    <property type="entry name" value="STK19-like"/>
</dbReference>
<dbReference type="OrthoDB" id="3980126at2759"/>
<evidence type="ECO:0000256" key="2">
    <source>
        <dbReference type="SAM" id="MobiDB-lite"/>
    </source>
</evidence>
<gene>
    <name evidence="3" type="ORF">NA57DRAFT_76346</name>
</gene>